<accession>A0ABQ9NZI3</accession>
<feature type="region of interest" description="Disordered" evidence="8">
    <location>
        <begin position="1201"/>
        <end position="1225"/>
    </location>
</feature>
<feature type="region of interest" description="Disordered" evidence="8">
    <location>
        <begin position="798"/>
        <end position="869"/>
    </location>
</feature>
<protein>
    <recommendedName>
        <fullName evidence="2">ubiquitinyl hydrolase 1</fullName>
        <ecNumber evidence="2">3.4.19.12</ecNumber>
    </recommendedName>
</protein>
<feature type="compositionally biased region" description="Basic and acidic residues" evidence="8">
    <location>
        <begin position="1201"/>
        <end position="1212"/>
    </location>
</feature>
<dbReference type="PANTHER" id="PTHR43982">
    <property type="entry name" value="UBIQUITIN CARBOXYL-TERMINAL HYDROLASE"/>
    <property type="match status" value="1"/>
</dbReference>
<evidence type="ECO:0000256" key="2">
    <source>
        <dbReference type="ARBA" id="ARBA00012759"/>
    </source>
</evidence>
<dbReference type="InterPro" id="IPR038765">
    <property type="entry name" value="Papain-like_cys_pep_sf"/>
</dbReference>
<dbReference type="SUPFAM" id="SSF54001">
    <property type="entry name" value="Cysteine proteinases"/>
    <property type="match status" value="1"/>
</dbReference>
<name>A0ABQ9NZI3_9PEZI</name>
<dbReference type="GO" id="GO:0004843">
    <property type="term" value="F:cysteine-type deubiquitinase activity"/>
    <property type="evidence" value="ECO:0007669"/>
    <property type="project" value="UniProtKB-EC"/>
</dbReference>
<keyword evidence="6" id="KW-0788">Thiol protease</keyword>
<evidence type="ECO:0000256" key="7">
    <source>
        <dbReference type="SAM" id="Coils"/>
    </source>
</evidence>
<dbReference type="InterPro" id="IPR044635">
    <property type="entry name" value="UBP14-like"/>
</dbReference>
<dbReference type="PROSITE" id="PS00973">
    <property type="entry name" value="USP_2"/>
    <property type="match status" value="1"/>
</dbReference>
<dbReference type="PROSITE" id="PS50235">
    <property type="entry name" value="USP_3"/>
    <property type="match status" value="1"/>
</dbReference>
<dbReference type="PROSITE" id="PS00972">
    <property type="entry name" value="USP_1"/>
    <property type="match status" value="1"/>
</dbReference>
<dbReference type="EMBL" id="JAPDRL010000023">
    <property type="protein sequence ID" value="KAJ9666023.1"/>
    <property type="molecule type" value="Genomic_DNA"/>
</dbReference>
<evidence type="ECO:0000256" key="4">
    <source>
        <dbReference type="ARBA" id="ARBA00022786"/>
    </source>
</evidence>
<dbReference type="InterPro" id="IPR025305">
    <property type="entry name" value="UCH_repeat_domain"/>
</dbReference>
<reference evidence="10" key="1">
    <citation type="submission" date="2022-10" db="EMBL/GenBank/DDBJ databases">
        <title>Culturing micro-colonial fungi from biological soil crusts in the Mojave desert and describing Neophaeococcomyces mojavensis, and introducing the new genera and species Taxawa tesnikishii.</title>
        <authorList>
            <person name="Kurbessoian T."/>
            <person name="Stajich J.E."/>
        </authorList>
    </citation>
    <scope>NUCLEOTIDE SEQUENCE</scope>
    <source>
        <strain evidence="10">TK_1</strain>
    </source>
</reference>
<dbReference type="GO" id="GO:0006508">
    <property type="term" value="P:proteolysis"/>
    <property type="evidence" value="ECO:0007669"/>
    <property type="project" value="UniProtKB-KW"/>
</dbReference>
<proteinExistence type="predicted"/>
<evidence type="ECO:0000256" key="3">
    <source>
        <dbReference type="ARBA" id="ARBA00022670"/>
    </source>
</evidence>
<evidence type="ECO:0000256" key="8">
    <source>
        <dbReference type="SAM" id="MobiDB-lite"/>
    </source>
</evidence>
<dbReference type="InterPro" id="IPR018200">
    <property type="entry name" value="USP_CS"/>
</dbReference>
<feature type="compositionally biased region" description="Basic and acidic residues" evidence="8">
    <location>
        <begin position="804"/>
        <end position="817"/>
    </location>
</feature>
<sequence>MRSAPGLSPPRTFHGNGASLQAIERSGKTAPRLLEDLHSYDPSYEAQYGRNILTELPPHFDERSRPAPIPKGSCRHLFVTKPTWPKTVDLDKASESTAVHELSLFCPKCRHHLEFSIDYAGDGFQRTIPCPSKSFPLHHFVYEPATGDEQMDMDGDEEFRARSFAFECTAPQCPAALSIRLKPPRLRPEHIELLTDPDLLRIRFEAAVLKDPDRADARPARPAEVLNNLNLYLRDALDVTKPHRRIPGKNRKFMTAFGEDCTEILEYLNFTYIPPASAYDEDFWSPPDLAAETDPERAEAIRNFLEDVREELLALIHQRPIEEVRTLRNFAYDFQPATKSLEEALGCSDYERAASSRRNVDLTQPEHPYYASLGALSDFSDNLLAFAYDRQVQCDPINAPYYFECLEDLSRGRNSETLNMKVAMLSSEGKISRKDVSNAYAYFNIEMSHVPHISDDHIIGQFQSRLSDIAASQAPEMRRQLRIIGEARGSSKILNAADNALETYDQALSWLGATAGLTDDFILTCYTAKISDSPGDEALGRKAVEIIAEARNSVGLRNWLRTADLVEPELDVGEAYSILQIDDRSTALSGDSLDAILASRLDEAPGRADEFQRAAAVIRQTINNMPMDSTSFPRGNQPAGLHNIGNTCYLNSILQLLFAIKPLRELVLDINEFKMDINDEKEMARKRVGRAAQKEHVHRAQDFVDELAALFKEMMSTPNQWVVPKEAVPAKAVSGLEVEEHQPVATAPDETMPDTLPATVIPNDTILQTDTIMQSTEQDESVVADPASDMEVELGDDVSQATLVDKDGNDESKDKVSGGDADQANSVSLRKDSFTFDEAPIPLSKQESNWAAPDRPAPQPPQPEGEKSNFKPLQRDAKEVMDNILHLLELAIRPDGHDSDGEQLDLIKQLLYFTILTTPYRATGDETNTVGRDRASALSIYMQKGPRGVNQALDERLGISADQTTGKLRYDWLENLPPILALDIMRADFDTAKGKAYKVMHHLQLEDTIYMDRFLAPSKSPRDSALAQARERAFAASEELERAQERYVTLTELKDGLQLHDAVDAVADWLPEAKEEGLPLEDAEALAGQLTQKAADLREEMQTLEVKIPELKNAIREPFKDMKQHPYRLFALFLHSGLTTGSGHYFCYIRDFEAGVWRKYNDENVSVVSEAEVYGESGGVMPTYAVYVRDQEKEQLVDPFPEESKRAGERVPEFSGVHAGDTPMPDAVEERVMLIEGVDPVLGRDNQAYPTPPYES</sequence>
<evidence type="ECO:0000313" key="11">
    <source>
        <dbReference type="Proteomes" id="UP001172684"/>
    </source>
</evidence>
<evidence type="ECO:0000313" key="10">
    <source>
        <dbReference type="EMBL" id="KAJ9666023.1"/>
    </source>
</evidence>
<gene>
    <name evidence="10" type="primary">UBP2</name>
    <name evidence="10" type="ORF">H2201_003934</name>
</gene>
<evidence type="ECO:0000256" key="1">
    <source>
        <dbReference type="ARBA" id="ARBA00000707"/>
    </source>
</evidence>
<evidence type="ECO:0000259" key="9">
    <source>
        <dbReference type="PROSITE" id="PS50235"/>
    </source>
</evidence>
<keyword evidence="5 10" id="KW-0378">Hydrolase</keyword>
<dbReference type="InterPro" id="IPR028889">
    <property type="entry name" value="USP"/>
</dbReference>
<dbReference type="PANTHER" id="PTHR43982:SF6">
    <property type="entry name" value="UBIQUITIN CARBOXYL-TERMINAL HYDROLASE 2-RELATED"/>
    <property type="match status" value="1"/>
</dbReference>
<keyword evidence="7" id="KW-0175">Coiled coil</keyword>
<organism evidence="10 11">
    <name type="scientific">Coniosporium apollinis</name>
    <dbReference type="NCBI Taxonomy" id="61459"/>
    <lineage>
        <taxon>Eukaryota</taxon>
        <taxon>Fungi</taxon>
        <taxon>Dikarya</taxon>
        <taxon>Ascomycota</taxon>
        <taxon>Pezizomycotina</taxon>
        <taxon>Dothideomycetes</taxon>
        <taxon>Dothideomycetes incertae sedis</taxon>
        <taxon>Coniosporium</taxon>
    </lineage>
</organism>
<feature type="domain" description="USP" evidence="9">
    <location>
        <begin position="639"/>
        <end position="1190"/>
    </location>
</feature>
<evidence type="ECO:0000256" key="6">
    <source>
        <dbReference type="ARBA" id="ARBA00022807"/>
    </source>
</evidence>
<dbReference type="EC" id="3.4.19.12" evidence="2"/>
<feature type="coiled-coil region" evidence="7">
    <location>
        <begin position="1080"/>
        <end position="1114"/>
    </location>
</feature>
<keyword evidence="11" id="KW-1185">Reference proteome</keyword>
<comment type="caution">
    <text evidence="10">The sequence shown here is derived from an EMBL/GenBank/DDBJ whole genome shotgun (WGS) entry which is preliminary data.</text>
</comment>
<dbReference type="Gene3D" id="3.90.70.10">
    <property type="entry name" value="Cysteine proteinases"/>
    <property type="match status" value="2"/>
</dbReference>
<dbReference type="InterPro" id="IPR001394">
    <property type="entry name" value="Peptidase_C19_UCH"/>
</dbReference>
<dbReference type="Proteomes" id="UP001172684">
    <property type="component" value="Unassembled WGS sequence"/>
</dbReference>
<comment type="catalytic activity">
    <reaction evidence="1">
        <text>Thiol-dependent hydrolysis of ester, thioester, amide, peptide and isopeptide bonds formed by the C-terminal Gly of ubiquitin (a 76-residue protein attached to proteins as an intracellular targeting signal).</text>
        <dbReference type="EC" id="3.4.19.12"/>
    </reaction>
</comment>
<keyword evidence="4" id="KW-0833">Ubl conjugation pathway</keyword>
<evidence type="ECO:0000256" key="5">
    <source>
        <dbReference type="ARBA" id="ARBA00022801"/>
    </source>
</evidence>
<dbReference type="Pfam" id="PF13446">
    <property type="entry name" value="RPT"/>
    <property type="match status" value="2"/>
</dbReference>
<keyword evidence="3 10" id="KW-0645">Protease</keyword>
<dbReference type="Pfam" id="PF00443">
    <property type="entry name" value="UCH"/>
    <property type="match status" value="2"/>
</dbReference>